<dbReference type="Proteomes" id="UP000289758">
    <property type="component" value="Unassembled WGS sequence"/>
</dbReference>
<name>A0A4Q1AQA2_9BACT</name>
<organism evidence="2 3">
    <name type="scientific">Halarcobacter ebronensis</name>
    <dbReference type="NCBI Taxonomy" id="1462615"/>
    <lineage>
        <taxon>Bacteria</taxon>
        <taxon>Pseudomonadati</taxon>
        <taxon>Campylobacterota</taxon>
        <taxon>Epsilonproteobacteria</taxon>
        <taxon>Campylobacterales</taxon>
        <taxon>Arcobacteraceae</taxon>
        <taxon>Halarcobacter</taxon>
    </lineage>
</organism>
<reference evidence="2 3" key="1">
    <citation type="submission" date="2017-10" db="EMBL/GenBank/DDBJ databases">
        <title>Genomics of the genus Arcobacter.</title>
        <authorList>
            <person name="Perez-Cataluna A."/>
            <person name="Figueras M.J."/>
        </authorList>
    </citation>
    <scope>NUCLEOTIDE SEQUENCE [LARGE SCALE GENOMIC DNA]</scope>
    <source>
        <strain evidence="2 3">CECT 8441</strain>
    </source>
</reference>
<protein>
    <submittedName>
        <fullName evidence="2">Uncharacterized protein</fullName>
    </submittedName>
</protein>
<gene>
    <name evidence="2" type="ORF">CRV07_01610</name>
</gene>
<feature type="transmembrane region" description="Helical" evidence="1">
    <location>
        <begin position="12"/>
        <end position="34"/>
    </location>
</feature>
<keyword evidence="1" id="KW-1133">Transmembrane helix</keyword>
<dbReference type="RefSeq" id="WP_129086082.1">
    <property type="nucleotide sequence ID" value="NZ_CP053836.1"/>
</dbReference>
<sequence>MNIGKYLIKKFKLKTITIAGFLFILMGGAMQWHFPYFYDNYYRPFAEFIGYPIYLILDIFEIKDSLAIAIIGSIGMGFIFWLILNIIAYLLEILSVRKGLMKKEDIGK</sequence>
<dbReference type="EMBL" id="PDKK01000001">
    <property type="protein sequence ID" value="RXK08522.1"/>
    <property type="molecule type" value="Genomic_DNA"/>
</dbReference>
<accession>A0A4Q1AQA2</accession>
<comment type="caution">
    <text evidence="2">The sequence shown here is derived from an EMBL/GenBank/DDBJ whole genome shotgun (WGS) entry which is preliminary data.</text>
</comment>
<keyword evidence="1" id="KW-0812">Transmembrane</keyword>
<evidence type="ECO:0000256" key="1">
    <source>
        <dbReference type="SAM" id="Phobius"/>
    </source>
</evidence>
<keyword evidence="1" id="KW-0472">Membrane</keyword>
<evidence type="ECO:0000313" key="2">
    <source>
        <dbReference type="EMBL" id="RXK08522.1"/>
    </source>
</evidence>
<feature type="transmembrane region" description="Helical" evidence="1">
    <location>
        <begin position="66"/>
        <end position="91"/>
    </location>
</feature>
<keyword evidence="3" id="KW-1185">Reference proteome</keyword>
<proteinExistence type="predicted"/>
<evidence type="ECO:0000313" key="3">
    <source>
        <dbReference type="Proteomes" id="UP000289758"/>
    </source>
</evidence>
<dbReference type="AlphaFoldDB" id="A0A4Q1AQA2"/>